<sequence length="74" mass="8612">MAGHSKILHQDPALIKYAALNSERFRFFRWTNRTAKLSFIYVVAIPFALGVLAYKTDAKYQFRGKRRGDIISEF</sequence>
<dbReference type="EMBL" id="JBBBZM010000016">
    <property type="protein sequence ID" value="KAL0638942.1"/>
    <property type="molecule type" value="Genomic_DNA"/>
</dbReference>
<evidence type="ECO:0008006" key="4">
    <source>
        <dbReference type="Google" id="ProtNLM"/>
    </source>
</evidence>
<evidence type="ECO:0000256" key="1">
    <source>
        <dbReference type="SAM" id="Phobius"/>
    </source>
</evidence>
<dbReference type="PANTHER" id="PTHR39476">
    <property type="entry name" value="NADH:UBIQUINONE OXIDOREDUCTASE 6.6KD SUBUNIT"/>
    <property type="match status" value="1"/>
</dbReference>
<evidence type="ECO:0000313" key="3">
    <source>
        <dbReference type="Proteomes" id="UP001447188"/>
    </source>
</evidence>
<keyword evidence="3" id="KW-1185">Reference proteome</keyword>
<keyword evidence="1" id="KW-1133">Transmembrane helix</keyword>
<organism evidence="2 3">
    <name type="scientific">Discina gigas</name>
    <dbReference type="NCBI Taxonomy" id="1032678"/>
    <lineage>
        <taxon>Eukaryota</taxon>
        <taxon>Fungi</taxon>
        <taxon>Dikarya</taxon>
        <taxon>Ascomycota</taxon>
        <taxon>Pezizomycotina</taxon>
        <taxon>Pezizomycetes</taxon>
        <taxon>Pezizales</taxon>
        <taxon>Discinaceae</taxon>
        <taxon>Discina</taxon>
    </lineage>
</organism>
<evidence type="ECO:0000313" key="2">
    <source>
        <dbReference type="EMBL" id="KAL0638942.1"/>
    </source>
</evidence>
<keyword evidence="1" id="KW-0472">Membrane</keyword>
<reference evidence="2 3" key="1">
    <citation type="submission" date="2024-02" db="EMBL/GenBank/DDBJ databases">
        <title>Discinaceae phylogenomics.</title>
        <authorList>
            <person name="Dirks A.C."/>
            <person name="James T.Y."/>
        </authorList>
    </citation>
    <scope>NUCLEOTIDE SEQUENCE [LARGE SCALE GENOMIC DNA]</scope>
    <source>
        <strain evidence="2 3">ACD0624</strain>
    </source>
</reference>
<accession>A0ABR3GSP8</accession>
<dbReference type="Proteomes" id="UP001447188">
    <property type="component" value="Unassembled WGS sequence"/>
</dbReference>
<feature type="transmembrane region" description="Helical" evidence="1">
    <location>
        <begin position="38"/>
        <end position="56"/>
    </location>
</feature>
<proteinExistence type="predicted"/>
<comment type="caution">
    <text evidence="2">The sequence shown here is derived from an EMBL/GenBank/DDBJ whole genome shotgun (WGS) entry which is preliminary data.</text>
</comment>
<dbReference type="PANTHER" id="PTHR39476:SF1">
    <property type="entry name" value="NADH DEHYDROGENASE [UBIQUINONE] 1 BETA SUBCOMPLEX SUBUNIT 4"/>
    <property type="match status" value="1"/>
</dbReference>
<name>A0ABR3GSP8_9PEZI</name>
<protein>
    <recommendedName>
        <fullName evidence="4">NADH dehydrogenase [ubiquinone] 1 beta subcomplex subunit 4</fullName>
    </recommendedName>
</protein>
<keyword evidence="1" id="KW-0812">Transmembrane</keyword>
<gene>
    <name evidence="2" type="ORF">Q9L58_001993</name>
</gene>